<dbReference type="Proteomes" id="UP000011135">
    <property type="component" value="Unassembled WGS sequence"/>
</dbReference>
<feature type="domain" description="Activator of Hsp90 ATPase homologue 1/2-like C-terminal" evidence="2">
    <location>
        <begin position="14"/>
        <end position="145"/>
    </location>
</feature>
<dbReference type="CDD" id="cd07814">
    <property type="entry name" value="SRPBCC_CalC_Aha1-like"/>
    <property type="match status" value="1"/>
</dbReference>
<comment type="caution">
    <text evidence="3">The sequence shown here is derived from an EMBL/GenBank/DDBJ whole genome shotgun (WGS) entry which is preliminary data.</text>
</comment>
<keyword evidence="4" id="KW-1185">Reference proteome</keyword>
<comment type="similarity">
    <text evidence="1">Belongs to the AHA1 family.</text>
</comment>
<name>L8JUH9_9BACT</name>
<dbReference type="AlphaFoldDB" id="L8JUH9"/>
<reference evidence="3 4" key="1">
    <citation type="submission" date="2012-12" db="EMBL/GenBank/DDBJ databases">
        <title>Genome assembly of Fulvivirga imtechensis AK7.</title>
        <authorList>
            <person name="Nupur N."/>
            <person name="Khatri I."/>
            <person name="Kumar R."/>
            <person name="Subramanian S."/>
            <person name="Pinnaka A."/>
        </authorList>
    </citation>
    <scope>NUCLEOTIDE SEQUENCE [LARGE SCALE GENOMIC DNA]</scope>
    <source>
        <strain evidence="3 4">AK7</strain>
    </source>
</reference>
<evidence type="ECO:0000313" key="4">
    <source>
        <dbReference type="Proteomes" id="UP000011135"/>
    </source>
</evidence>
<protein>
    <recommendedName>
        <fullName evidence="2">Activator of Hsp90 ATPase homologue 1/2-like C-terminal domain-containing protein</fullName>
    </recommendedName>
</protein>
<dbReference type="SUPFAM" id="SSF55961">
    <property type="entry name" value="Bet v1-like"/>
    <property type="match status" value="1"/>
</dbReference>
<dbReference type="OrthoDB" id="384974at2"/>
<evidence type="ECO:0000313" key="3">
    <source>
        <dbReference type="EMBL" id="ELR71209.1"/>
    </source>
</evidence>
<evidence type="ECO:0000259" key="2">
    <source>
        <dbReference type="Pfam" id="PF08327"/>
    </source>
</evidence>
<dbReference type="eggNOG" id="COG3832">
    <property type="taxonomic scope" value="Bacteria"/>
</dbReference>
<gene>
    <name evidence="3" type="ORF">C900_03013</name>
</gene>
<sequence length="147" mass="16793">MKKQTLKLSIDIAAPKQKVWDVLLQDETYRLWTSVFHPGSYAEGGWDEGSRVYFKGPEGDGLVSRVLVHKPNDTISFEHLNVLVKGKENRDHPEAAKWKGLTETYYVTEQPGGTHLAIAQDITPEYAEHFNDTWQKALKKVKELAER</sequence>
<evidence type="ECO:0000256" key="1">
    <source>
        <dbReference type="ARBA" id="ARBA00006817"/>
    </source>
</evidence>
<dbReference type="InterPro" id="IPR013538">
    <property type="entry name" value="ASHA1/2-like_C"/>
</dbReference>
<dbReference type="InterPro" id="IPR023393">
    <property type="entry name" value="START-like_dom_sf"/>
</dbReference>
<proteinExistence type="inferred from homology"/>
<accession>L8JUH9</accession>
<dbReference type="EMBL" id="AMZN01000044">
    <property type="protein sequence ID" value="ELR71209.1"/>
    <property type="molecule type" value="Genomic_DNA"/>
</dbReference>
<dbReference type="Pfam" id="PF08327">
    <property type="entry name" value="AHSA1"/>
    <property type="match status" value="1"/>
</dbReference>
<dbReference type="Gene3D" id="3.30.530.20">
    <property type="match status" value="1"/>
</dbReference>
<organism evidence="3 4">
    <name type="scientific">Fulvivirga imtechensis AK7</name>
    <dbReference type="NCBI Taxonomy" id="1237149"/>
    <lineage>
        <taxon>Bacteria</taxon>
        <taxon>Pseudomonadati</taxon>
        <taxon>Bacteroidota</taxon>
        <taxon>Cytophagia</taxon>
        <taxon>Cytophagales</taxon>
        <taxon>Fulvivirgaceae</taxon>
        <taxon>Fulvivirga</taxon>
    </lineage>
</organism>
<dbReference type="STRING" id="1237149.C900_03013"/>
<dbReference type="RefSeq" id="WP_009580350.1">
    <property type="nucleotide sequence ID" value="NZ_AMZN01000044.1"/>
</dbReference>